<keyword evidence="1" id="KW-0193">Cuticle</keyword>
<dbReference type="InterPro" id="IPR024446">
    <property type="entry name" value="PXPV"/>
</dbReference>
<feature type="chain" id="PRO_5025405978" evidence="2">
    <location>
        <begin position="25"/>
        <end position="158"/>
    </location>
</feature>
<comment type="caution">
    <text evidence="3">The sequence shown here is derived from an EMBL/GenBank/DDBJ whole genome shotgun (WGS) entry which is preliminary data.</text>
</comment>
<dbReference type="PROSITE" id="PS51155">
    <property type="entry name" value="CHIT_BIND_RR_2"/>
    <property type="match status" value="1"/>
</dbReference>
<organism evidence="3 4">
    <name type="scientific">Amphibalanus amphitrite</name>
    <name type="common">Striped barnacle</name>
    <name type="synonym">Balanus amphitrite</name>
    <dbReference type="NCBI Taxonomy" id="1232801"/>
    <lineage>
        <taxon>Eukaryota</taxon>
        <taxon>Metazoa</taxon>
        <taxon>Ecdysozoa</taxon>
        <taxon>Arthropoda</taxon>
        <taxon>Crustacea</taxon>
        <taxon>Multicrustacea</taxon>
        <taxon>Cirripedia</taxon>
        <taxon>Thoracica</taxon>
        <taxon>Thoracicalcarea</taxon>
        <taxon>Balanomorpha</taxon>
        <taxon>Balanoidea</taxon>
        <taxon>Balanidae</taxon>
        <taxon>Amphibalaninae</taxon>
        <taxon>Amphibalanus</taxon>
    </lineage>
</organism>
<evidence type="ECO:0000313" key="4">
    <source>
        <dbReference type="Proteomes" id="UP000440578"/>
    </source>
</evidence>
<keyword evidence="4" id="KW-1185">Reference proteome</keyword>
<protein>
    <submittedName>
        <fullName evidence="3">DNA-directed RNA polymerase II subunit RPB1</fullName>
    </submittedName>
</protein>
<evidence type="ECO:0000256" key="2">
    <source>
        <dbReference type="SAM" id="SignalP"/>
    </source>
</evidence>
<dbReference type="InterPro" id="IPR000618">
    <property type="entry name" value="Insect_cuticle"/>
</dbReference>
<accession>A0A6A4WYI4</accession>
<dbReference type="AlphaFoldDB" id="A0A6A4WYI4"/>
<dbReference type="GO" id="GO:0042302">
    <property type="term" value="F:structural constituent of cuticle"/>
    <property type="evidence" value="ECO:0007669"/>
    <property type="project" value="UniProtKB-UniRule"/>
</dbReference>
<evidence type="ECO:0000313" key="3">
    <source>
        <dbReference type="EMBL" id="KAF0307538.1"/>
    </source>
</evidence>
<dbReference type="EMBL" id="VIIS01000565">
    <property type="protein sequence ID" value="KAF0307538.1"/>
    <property type="molecule type" value="Genomic_DNA"/>
</dbReference>
<feature type="signal peptide" evidence="2">
    <location>
        <begin position="1"/>
        <end position="24"/>
    </location>
</feature>
<gene>
    <name evidence="3" type="primary">RPII_2</name>
    <name evidence="3" type="ORF">FJT64_021183</name>
</gene>
<sequence>MSFDFGTHPLQCLLIASLVALAVAAPQYGHNDYHRPYSYDYAVHTPYGGQFSQSEHSDGRSVQGRYGVQTKGGSTHVTYYGDHSHGHGHGYKPAPTYHKPAPVYHKPAPVYHKLAPVYHKPAPAYHKPAPVYHKPAPVYHKPSPIYHAPVYKPVPVYH</sequence>
<keyword evidence="2" id="KW-0732">Signal</keyword>
<dbReference type="GO" id="GO:0000428">
    <property type="term" value="C:DNA-directed RNA polymerase complex"/>
    <property type="evidence" value="ECO:0007669"/>
    <property type="project" value="UniProtKB-KW"/>
</dbReference>
<reference evidence="3 4" key="1">
    <citation type="submission" date="2019-07" db="EMBL/GenBank/DDBJ databases">
        <title>Draft genome assembly of a fouling barnacle, Amphibalanus amphitrite (Darwin, 1854): The first reference genome for Thecostraca.</title>
        <authorList>
            <person name="Kim W."/>
        </authorList>
    </citation>
    <scope>NUCLEOTIDE SEQUENCE [LARGE SCALE GENOMIC DNA]</scope>
    <source>
        <strain evidence="3">SNU_AA5</strain>
        <tissue evidence="3">Soma without cirri and trophi</tissue>
    </source>
</reference>
<keyword evidence="3" id="KW-0240">DNA-directed RNA polymerase</keyword>
<dbReference type="OrthoDB" id="8065273at2759"/>
<keyword evidence="3" id="KW-0804">Transcription</keyword>
<proteinExistence type="predicted"/>
<name>A0A6A4WYI4_AMPAM</name>
<evidence type="ECO:0000256" key="1">
    <source>
        <dbReference type="PROSITE-ProRule" id="PRU00497"/>
    </source>
</evidence>
<dbReference type="Pfam" id="PF12778">
    <property type="entry name" value="PXPV"/>
    <property type="match status" value="1"/>
</dbReference>
<dbReference type="Proteomes" id="UP000440578">
    <property type="component" value="Unassembled WGS sequence"/>
</dbReference>